<gene>
    <name evidence="2" type="ORF">STSP2_03285</name>
</gene>
<dbReference type="AlphaFoldDB" id="A0A1U9NQ72"/>
<organism evidence="2 3">
    <name type="scientific">Anaerohalosphaera lusitana</name>
    <dbReference type="NCBI Taxonomy" id="1936003"/>
    <lineage>
        <taxon>Bacteria</taxon>
        <taxon>Pseudomonadati</taxon>
        <taxon>Planctomycetota</taxon>
        <taxon>Phycisphaerae</taxon>
        <taxon>Sedimentisphaerales</taxon>
        <taxon>Anaerohalosphaeraceae</taxon>
        <taxon>Anaerohalosphaera</taxon>
    </lineage>
</organism>
<dbReference type="NCBIfam" id="TIGR02595">
    <property type="entry name" value="PEP_CTERM"/>
    <property type="match status" value="1"/>
</dbReference>
<dbReference type="Proteomes" id="UP000189674">
    <property type="component" value="Chromosome"/>
</dbReference>
<sequence precursor="true">MKSKAAVILFCVFAVLIADNAVGGVWTELKWDEPLYSAGTFNPTAIYGDTIVGTYIPKDGHGSQGFVYDGNEFKKLSKPGAYSTKPYGVYDNLIVGAYNDSGSSYNYQGFVYDGESFTTLNNPHTTTTLLKAIDGDRMLASDTSTVTNDYMFDNFSWEEFEIDGAAPYTVKALDLDGDTIVGRYKDENGTNHYYVRTGDTLEILEKPGASSIHGAAVDNGLIVGTFSDDSGSHGFIYDGTSWITVDKPGAYNTSFSAIHGDTIVGRYSELNGYQYDQGVFIYTIPEPATLALLTTGLLLMRRNRAIN</sequence>
<dbReference type="InterPro" id="IPR013424">
    <property type="entry name" value="Ice-binding_C"/>
</dbReference>
<dbReference type="KEGG" id="alus:STSP2_03285"/>
<dbReference type="EMBL" id="CP019791">
    <property type="protein sequence ID" value="AQT70083.1"/>
    <property type="molecule type" value="Genomic_DNA"/>
</dbReference>
<keyword evidence="3" id="KW-1185">Reference proteome</keyword>
<evidence type="ECO:0000313" key="2">
    <source>
        <dbReference type="EMBL" id="AQT70083.1"/>
    </source>
</evidence>
<protein>
    <submittedName>
        <fullName evidence="2">Uncharacterized protein</fullName>
    </submittedName>
</protein>
<keyword evidence="1" id="KW-0732">Signal</keyword>
<name>A0A1U9NQ72_9BACT</name>
<evidence type="ECO:0000256" key="1">
    <source>
        <dbReference type="SAM" id="SignalP"/>
    </source>
</evidence>
<dbReference type="OrthoDB" id="289450at2"/>
<reference evidence="3" key="1">
    <citation type="submission" date="2017-02" db="EMBL/GenBank/DDBJ databases">
        <title>Comparative genomics and description of representatives of a novel lineage of planctomycetes thriving in anoxic sediments.</title>
        <authorList>
            <person name="Spring S."/>
            <person name="Bunk B."/>
            <person name="Sproer C."/>
        </authorList>
    </citation>
    <scope>NUCLEOTIDE SEQUENCE [LARGE SCALE GENOMIC DNA]</scope>
    <source>
        <strain evidence="3">ST-NAGAB-D1</strain>
    </source>
</reference>
<feature type="signal peptide" evidence="1">
    <location>
        <begin position="1"/>
        <end position="20"/>
    </location>
</feature>
<accession>A0A1U9NQ72</accession>
<proteinExistence type="predicted"/>
<feature type="chain" id="PRO_5012934059" evidence="1">
    <location>
        <begin position="21"/>
        <end position="307"/>
    </location>
</feature>
<dbReference type="RefSeq" id="WP_146663703.1">
    <property type="nucleotide sequence ID" value="NZ_CP019791.1"/>
</dbReference>
<evidence type="ECO:0000313" key="3">
    <source>
        <dbReference type="Proteomes" id="UP000189674"/>
    </source>
</evidence>